<sequence>MNSTNKKVPSHGMVAGTDPHHWRFTTMSRRHATYITMLFKYLVNTNLPALTFAHLCHAIRQTATLTKLERNDNFINLRALQNLLSIYTYHPTNVQNIISMEEVLINSKFPVVLSHVANYPSNARGVIHGTFADVPGETLRAELNILGRKN</sequence>
<evidence type="ECO:0000313" key="1">
    <source>
        <dbReference type="EMBL" id="KAH9375695.1"/>
    </source>
</evidence>
<evidence type="ECO:0000313" key="2">
    <source>
        <dbReference type="Proteomes" id="UP000821853"/>
    </source>
</evidence>
<organism evidence="1 2">
    <name type="scientific">Haemaphysalis longicornis</name>
    <name type="common">Bush tick</name>
    <dbReference type="NCBI Taxonomy" id="44386"/>
    <lineage>
        <taxon>Eukaryota</taxon>
        <taxon>Metazoa</taxon>
        <taxon>Ecdysozoa</taxon>
        <taxon>Arthropoda</taxon>
        <taxon>Chelicerata</taxon>
        <taxon>Arachnida</taxon>
        <taxon>Acari</taxon>
        <taxon>Parasitiformes</taxon>
        <taxon>Ixodida</taxon>
        <taxon>Ixodoidea</taxon>
        <taxon>Ixodidae</taxon>
        <taxon>Haemaphysalinae</taxon>
        <taxon>Haemaphysalis</taxon>
    </lineage>
</organism>
<accession>A0A9J6GMC1</accession>
<name>A0A9J6GMC1_HAELO</name>
<dbReference type="AlphaFoldDB" id="A0A9J6GMC1"/>
<dbReference type="VEuPathDB" id="VectorBase:HLOH_043519"/>
<dbReference type="EMBL" id="JABSTR010000007">
    <property type="protein sequence ID" value="KAH9375695.1"/>
    <property type="molecule type" value="Genomic_DNA"/>
</dbReference>
<proteinExistence type="predicted"/>
<comment type="caution">
    <text evidence="1">The sequence shown here is derived from an EMBL/GenBank/DDBJ whole genome shotgun (WGS) entry which is preliminary data.</text>
</comment>
<keyword evidence="2" id="KW-1185">Reference proteome</keyword>
<protein>
    <submittedName>
        <fullName evidence="1">Uncharacterized protein</fullName>
    </submittedName>
</protein>
<reference evidence="1 2" key="1">
    <citation type="journal article" date="2020" name="Cell">
        <title>Large-Scale Comparative Analyses of Tick Genomes Elucidate Their Genetic Diversity and Vector Capacities.</title>
        <authorList>
            <consortium name="Tick Genome and Microbiome Consortium (TIGMIC)"/>
            <person name="Jia N."/>
            <person name="Wang J."/>
            <person name="Shi W."/>
            <person name="Du L."/>
            <person name="Sun Y."/>
            <person name="Zhan W."/>
            <person name="Jiang J.F."/>
            <person name="Wang Q."/>
            <person name="Zhang B."/>
            <person name="Ji P."/>
            <person name="Bell-Sakyi L."/>
            <person name="Cui X.M."/>
            <person name="Yuan T.T."/>
            <person name="Jiang B.G."/>
            <person name="Yang W.F."/>
            <person name="Lam T.T."/>
            <person name="Chang Q.C."/>
            <person name="Ding S.J."/>
            <person name="Wang X.J."/>
            <person name="Zhu J.G."/>
            <person name="Ruan X.D."/>
            <person name="Zhao L."/>
            <person name="Wei J.T."/>
            <person name="Ye R.Z."/>
            <person name="Que T.C."/>
            <person name="Du C.H."/>
            <person name="Zhou Y.H."/>
            <person name="Cheng J.X."/>
            <person name="Dai P.F."/>
            <person name="Guo W.B."/>
            <person name="Han X.H."/>
            <person name="Huang E.J."/>
            <person name="Li L.F."/>
            <person name="Wei W."/>
            <person name="Gao Y.C."/>
            <person name="Liu J.Z."/>
            <person name="Shao H.Z."/>
            <person name="Wang X."/>
            <person name="Wang C.C."/>
            <person name="Yang T.C."/>
            <person name="Huo Q.B."/>
            <person name="Li W."/>
            <person name="Chen H.Y."/>
            <person name="Chen S.E."/>
            <person name="Zhou L.G."/>
            <person name="Ni X.B."/>
            <person name="Tian J.H."/>
            <person name="Sheng Y."/>
            <person name="Liu T."/>
            <person name="Pan Y.S."/>
            <person name="Xia L.Y."/>
            <person name="Li J."/>
            <person name="Zhao F."/>
            <person name="Cao W.C."/>
        </authorList>
    </citation>
    <scope>NUCLEOTIDE SEQUENCE [LARGE SCALE GENOMIC DNA]</scope>
    <source>
        <strain evidence="1">HaeL-2018</strain>
    </source>
</reference>
<dbReference type="Proteomes" id="UP000821853">
    <property type="component" value="Chromosome 5"/>
</dbReference>
<gene>
    <name evidence="1" type="ORF">HPB48_019900</name>
</gene>